<evidence type="ECO:0000313" key="3">
    <source>
        <dbReference type="Proteomes" id="UP001152799"/>
    </source>
</evidence>
<feature type="compositionally biased region" description="Basic and acidic residues" evidence="1">
    <location>
        <begin position="68"/>
        <end position="89"/>
    </location>
</feature>
<dbReference type="Gene3D" id="1.20.5.190">
    <property type="match status" value="2"/>
</dbReference>
<dbReference type="EMBL" id="OU892289">
    <property type="protein sequence ID" value="CAG9763407.1"/>
    <property type="molecule type" value="Genomic_DNA"/>
</dbReference>
<dbReference type="PANTHER" id="PTHR10699">
    <property type="entry name" value="NEUROMODULIN"/>
    <property type="match status" value="1"/>
</dbReference>
<dbReference type="PROSITE" id="PS50096">
    <property type="entry name" value="IQ"/>
    <property type="match status" value="3"/>
</dbReference>
<proteinExistence type="predicted"/>
<dbReference type="SMART" id="SM00015">
    <property type="entry name" value="IQ"/>
    <property type="match status" value="3"/>
</dbReference>
<dbReference type="AlphaFoldDB" id="A0A9N9MHR9"/>
<accession>A0A9N9MHR9</accession>
<feature type="compositionally biased region" description="Basic and acidic residues" evidence="1">
    <location>
        <begin position="106"/>
        <end position="123"/>
    </location>
</feature>
<dbReference type="PANTHER" id="PTHR10699:SF11">
    <property type="entry name" value="IGLOO, ISOFORM A"/>
    <property type="match status" value="1"/>
</dbReference>
<gene>
    <name evidence="2" type="ORF">CEUTPL_LOCUS4072</name>
</gene>
<reference evidence="2" key="1">
    <citation type="submission" date="2022-01" db="EMBL/GenBank/DDBJ databases">
        <authorList>
            <person name="King R."/>
        </authorList>
    </citation>
    <scope>NUCLEOTIDE SEQUENCE</scope>
</reference>
<evidence type="ECO:0000313" key="2">
    <source>
        <dbReference type="EMBL" id="CAG9763407.1"/>
    </source>
</evidence>
<evidence type="ECO:0008006" key="4">
    <source>
        <dbReference type="Google" id="ProtNLM"/>
    </source>
</evidence>
<name>A0A9N9MHR9_9CUCU</name>
<feature type="compositionally biased region" description="Polar residues" evidence="1">
    <location>
        <begin position="21"/>
        <end position="35"/>
    </location>
</feature>
<protein>
    <recommendedName>
        <fullName evidence="4">Neuromodulin</fullName>
    </recommendedName>
</protein>
<sequence length="161" mass="17843">MAIGNYPNNSPPDLLAKDTKTSSAKTITIQSNGTANLGGEEEEAATKIQAVFRGHQTRKSMKQPQGQEAEREPTREELENEFRLDDAELCHAATKIQASFRGHMSRKTESDKKGPESSSKEENKEEELDIDLTDPDLNKAAAKIQASFRGHMNRKEDEGKA</sequence>
<dbReference type="GO" id="GO:0005516">
    <property type="term" value="F:calmodulin binding"/>
    <property type="evidence" value="ECO:0007669"/>
    <property type="project" value="TreeGrafter"/>
</dbReference>
<dbReference type="CDD" id="cd23767">
    <property type="entry name" value="IQCD"/>
    <property type="match status" value="2"/>
</dbReference>
<dbReference type="InterPro" id="IPR000048">
    <property type="entry name" value="IQ_motif_EF-hand-BS"/>
</dbReference>
<dbReference type="Pfam" id="PF00612">
    <property type="entry name" value="IQ"/>
    <property type="match status" value="3"/>
</dbReference>
<feature type="region of interest" description="Disordered" evidence="1">
    <location>
        <begin position="1"/>
        <end position="161"/>
    </location>
</feature>
<organism evidence="2 3">
    <name type="scientific">Ceutorhynchus assimilis</name>
    <name type="common">cabbage seed weevil</name>
    <dbReference type="NCBI Taxonomy" id="467358"/>
    <lineage>
        <taxon>Eukaryota</taxon>
        <taxon>Metazoa</taxon>
        <taxon>Ecdysozoa</taxon>
        <taxon>Arthropoda</taxon>
        <taxon>Hexapoda</taxon>
        <taxon>Insecta</taxon>
        <taxon>Pterygota</taxon>
        <taxon>Neoptera</taxon>
        <taxon>Endopterygota</taxon>
        <taxon>Coleoptera</taxon>
        <taxon>Polyphaga</taxon>
        <taxon>Cucujiformia</taxon>
        <taxon>Curculionidae</taxon>
        <taxon>Ceutorhynchinae</taxon>
        <taxon>Ceutorhynchus</taxon>
    </lineage>
</organism>
<keyword evidence="3" id="KW-1185">Reference proteome</keyword>
<evidence type="ECO:0000256" key="1">
    <source>
        <dbReference type="SAM" id="MobiDB-lite"/>
    </source>
</evidence>
<dbReference type="Proteomes" id="UP001152799">
    <property type="component" value="Chromosome 13"/>
</dbReference>
<feature type="compositionally biased region" description="Acidic residues" evidence="1">
    <location>
        <begin position="124"/>
        <end position="134"/>
    </location>
</feature>
<dbReference type="OrthoDB" id="252964at2759"/>